<proteinExistence type="inferred from homology"/>
<dbReference type="PRINTS" id="PR00119">
    <property type="entry name" value="CATATPASE"/>
</dbReference>
<evidence type="ECO:0000256" key="3">
    <source>
        <dbReference type="ARBA" id="ARBA00022692"/>
    </source>
</evidence>
<feature type="transmembrane region" description="Helical" evidence="6">
    <location>
        <begin position="565"/>
        <end position="585"/>
    </location>
</feature>
<dbReference type="SUPFAM" id="SSF81653">
    <property type="entry name" value="Calcium ATPase, transduction domain A"/>
    <property type="match status" value="1"/>
</dbReference>
<dbReference type="InterPro" id="IPR051014">
    <property type="entry name" value="Cation_Transport_ATPase_IB"/>
</dbReference>
<dbReference type="GO" id="GO:0005886">
    <property type="term" value="C:plasma membrane"/>
    <property type="evidence" value="ECO:0007669"/>
    <property type="project" value="UniProtKB-SubCell"/>
</dbReference>
<keyword evidence="9" id="KW-1185">Reference proteome</keyword>
<protein>
    <submittedName>
        <fullName evidence="8">Heavy metal translocating P-type ATPase</fullName>
    </submittedName>
</protein>
<keyword evidence="6" id="KW-0479">Metal-binding</keyword>
<feature type="transmembrane region" description="Helical" evidence="6">
    <location>
        <begin position="50"/>
        <end position="68"/>
    </location>
</feature>
<dbReference type="SUPFAM" id="SSF56784">
    <property type="entry name" value="HAD-like"/>
    <property type="match status" value="1"/>
</dbReference>
<comment type="similarity">
    <text evidence="2 6">Belongs to the cation transport ATPase (P-type) (TC 3.A.3) family. Type IB subfamily.</text>
</comment>
<feature type="transmembrane region" description="Helical" evidence="6">
    <location>
        <begin position="24"/>
        <end position="43"/>
    </location>
</feature>
<dbReference type="Pfam" id="PF00122">
    <property type="entry name" value="E1-E2_ATPase"/>
    <property type="match status" value="1"/>
</dbReference>
<evidence type="ECO:0000256" key="1">
    <source>
        <dbReference type="ARBA" id="ARBA00004651"/>
    </source>
</evidence>
<accession>A0A9W5RDG3</accession>
<evidence type="ECO:0000313" key="8">
    <source>
        <dbReference type="EMBL" id="EPD30416.1"/>
    </source>
</evidence>
<feature type="domain" description="P-type ATPase A" evidence="7">
    <location>
        <begin position="131"/>
        <end position="229"/>
    </location>
</feature>
<dbReference type="EMBL" id="AGWN01000001">
    <property type="protein sequence ID" value="EPD30416.1"/>
    <property type="molecule type" value="Genomic_DNA"/>
</dbReference>
<gene>
    <name evidence="8" type="ORF">HMPREF9238_00156</name>
</gene>
<dbReference type="NCBIfam" id="TIGR01525">
    <property type="entry name" value="ATPase-IB_hvy"/>
    <property type="match status" value="1"/>
</dbReference>
<keyword evidence="3 6" id="KW-0812">Transmembrane</keyword>
<evidence type="ECO:0000313" key="9">
    <source>
        <dbReference type="Proteomes" id="UP000014387"/>
    </source>
</evidence>
<dbReference type="PANTHER" id="PTHR48085">
    <property type="entry name" value="CADMIUM/ZINC-TRANSPORTING ATPASE HMA2-RELATED"/>
    <property type="match status" value="1"/>
</dbReference>
<dbReference type="Gene3D" id="3.40.1110.10">
    <property type="entry name" value="Calcium-transporting ATPase, cytoplasmic domain N"/>
    <property type="match status" value="1"/>
</dbReference>
<organism evidence="8 9">
    <name type="scientific">Gleimia europaea ACS-120-V-Col10b</name>
    <dbReference type="NCBI Taxonomy" id="883069"/>
    <lineage>
        <taxon>Bacteria</taxon>
        <taxon>Bacillati</taxon>
        <taxon>Actinomycetota</taxon>
        <taxon>Actinomycetes</taxon>
        <taxon>Actinomycetales</taxon>
        <taxon>Actinomycetaceae</taxon>
        <taxon>Gleimia</taxon>
    </lineage>
</organism>
<keyword evidence="6" id="KW-0547">Nucleotide-binding</keyword>
<feature type="transmembrane region" description="Helical" evidence="6">
    <location>
        <begin position="80"/>
        <end position="105"/>
    </location>
</feature>
<dbReference type="GO" id="GO:0046872">
    <property type="term" value="F:metal ion binding"/>
    <property type="evidence" value="ECO:0007669"/>
    <property type="project" value="UniProtKB-KW"/>
</dbReference>
<dbReference type="PROSITE" id="PS00154">
    <property type="entry name" value="ATPASE_E1_E2"/>
    <property type="match status" value="1"/>
</dbReference>
<dbReference type="NCBIfam" id="TIGR01494">
    <property type="entry name" value="ATPase_P-type"/>
    <property type="match status" value="1"/>
</dbReference>
<dbReference type="InterPro" id="IPR036412">
    <property type="entry name" value="HAD-like_sf"/>
</dbReference>
<dbReference type="InterPro" id="IPR023298">
    <property type="entry name" value="ATPase_P-typ_TM_dom_sf"/>
</dbReference>
<evidence type="ECO:0000256" key="6">
    <source>
        <dbReference type="RuleBase" id="RU362081"/>
    </source>
</evidence>
<dbReference type="InterPro" id="IPR027256">
    <property type="entry name" value="P-typ_ATPase_IB"/>
</dbReference>
<dbReference type="NCBIfam" id="TIGR01512">
    <property type="entry name" value="ATPase-IB2_Cd"/>
    <property type="match status" value="1"/>
</dbReference>
<dbReference type="InterPro" id="IPR059000">
    <property type="entry name" value="ATPase_P-type_domA"/>
</dbReference>
<keyword evidence="4 6" id="KW-1133">Transmembrane helix</keyword>
<dbReference type="Gene3D" id="2.70.150.10">
    <property type="entry name" value="Calcium-transporting ATPase, cytoplasmic transduction domain A"/>
    <property type="match status" value="1"/>
</dbReference>
<dbReference type="Pfam" id="PF00702">
    <property type="entry name" value="Hydrolase"/>
    <property type="match status" value="1"/>
</dbReference>
<dbReference type="SUPFAM" id="SSF81665">
    <property type="entry name" value="Calcium ATPase, transmembrane domain M"/>
    <property type="match status" value="1"/>
</dbReference>
<dbReference type="GO" id="GO:0005524">
    <property type="term" value="F:ATP binding"/>
    <property type="evidence" value="ECO:0007669"/>
    <property type="project" value="UniProtKB-UniRule"/>
</dbReference>
<dbReference type="GO" id="GO:0015086">
    <property type="term" value="F:cadmium ion transmembrane transporter activity"/>
    <property type="evidence" value="ECO:0007669"/>
    <property type="project" value="TreeGrafter"/>
</dbReference>
<keyword evidence="6" id="KW-0067">ATP-binding</keyword>
<dbReference type="Proteomes" id="UP000014387">
    <property type="component" value="Unassembled WGS sequence"/>
</dbReference>
<sequence>MLETHIFVYDNVVMRSVINFFKSYPQVGATLFVGVTAGLLELADVSWVRWYVSAFALVMAMILAWDMVKEIMGGAWGVDLLAITAIISTVLVGEYWAALIVCLMLSGGEALEDFAGNRARSQLTGLLEGAPTVAHVLDGDGVPRDVAIEEVELGARLLVRPGEVVPVDGVLESDFALTEESSLTGEPLPVEHHKGDKLLSGGVNGADAIIMTATAVAAQSQYQQIIDLVRQAQDSQAPAVRLADRVAVPFTVLAFIIAGVAYWISGDVVRIAEVLVVATPCPLLIAAPVAFLGGMNRSAKEGIIIKDSGTLERLSKINTVAMDKTGTLTFGDPQLSHIYVAEGVDGAELFAMVAAVESYSAHVLATAIVSATNQLEIAVPLAKNVTEITGKGVIGEVLGHKVEVGSGSWLSDGTKHVELHSGQILVHARVDGKWAGAFSLEDKVRPDAATTVAAFKEFGVEHVMMITGDGEETAKTIAEMVGIDEVRHSLFPQQKVEVVKSAKHPVAAVGDGVNDAPVLAVADVGIAMGARGSSAASESADVVVMLDDIYRAARSVTIGKRTMRVAIQAIGIGVGLSVILMLIGATGIMPAVVGAFMQEIIDLACIFWALLASRPGKDETPIDEVLKRFDEEKGSTKLNSLQALIVEA</sequence>
<dbReference type="RefSeq" id="WP_016443528.1">
    <property type="nucleotide sequence ID" value="NZ_KE150266.1"/>
</dbReference>
<dbReference type="OrthoDB" id="7059309at2"/>
<evidence type="ECO:0000256" key="4">
    <source>
        <dbReference type="ARBA" id="ARBA00022989"/>
    </source>
</evidence>
<name>A0A9W5RDG3_9ACTO</name>
<dbReference type="InterPro" id="IPR023214">
    <property type="entry name" value="HAD_sf"/>
</dbReference>
<reference evidence="8 9" key="1">
    <citation type="submission" date="2013-05" db="EMBL/GenBank/DDBJ databases">
        <title>The Genome Sequence of Actinomyces europaeus ACS-120-V-COL10B.</title>
        <authorList>
            <consortium name="The Broad Institute Genomics Platform"/>
            <person name="Earl A."/>
            <person name="Ward D."/>
            <person name="Feldgarden M."/>
            <person name="Gevers D."/>
            <person name="Saerens B."/>
            <person name="Vaneechoutte M."/>
            <person name="Walker B."/>
            <person name="Young S."/>
            <person name="Zeng Q."/>
            <person name="Gargeya S."/>
            <person name="Fitzgerald M."/>
            <person name="Haas B."/>
            <person name="Abouelleil A."/>
            <person name="Allen A.W."/>
            <person name="Alvarado L."/>
            <person name="Arachchi H.M."/>
            <person name="Berlin A.M."/>
            <person name="Chapman S.B."/>
            <person name="Gainer-Dewar J."/>
            <person name="Goldberg J."/>
            <person name="Griggs A."/>
            <person name="Gujja S."/>
            <person name="Hansen M."/>
            <person name="Howarth C."/>
            <person name="Imamovic A."/>
            <person name="Ireland A."/>
            <person name="Larimer J."/>
            <person name="McCowan C."/>
            <person name="Murphy C."/>
            <person name="Pearson M."/>
            <person name="Poon T.W."/>
            <person name="Priest M."/>
            <person name="Roberts A."/>
            <person name="Saif S."/>
            <person name="Shea T."/>
            <person name="Sisk P."/>
            <person name="Sykes S."/>
            <person name="Wortman J."/>
            <person name="Nusbaum C."/>
            <person name="Birren B."/>
        </authorList>
    </citation>
    <scope>NUCLEOTIDE SEQUENCE [LARGE SCALE GENOMIC DNA]</scope>
    <source>
        <strain evidence="8 9">ACS-120-V-Col10b</strain>
    </source>
</reference>
<keyword evidence="6" id="KW-1003">Cell membrane</keyword>
<dbReference type="InterPro" id="IPR018303">
    <property type="entry name" value="ATPase_P-typ_P_site"/>
</dbReference>
<feature type="transmembrane region" description="Helical" evidence="6">
    <location>
        <begin position="246"/>
        <end position="265"/>
    </location>
</feature>
<dbReference type="GO" id="GO:0016887">
    <property type="term" value="F:ATP hydrolysis activity"/>
    <property type="evidence" value="ECO:0007669"/>
    <property type="project" value="InterPro"/>
</dbReference>
<dbReference type="AlphaFoldDB" id="A0A9W5RDG3"/>
<dbReference type="Gene3D" id="3.40.50.1000">
    <property type="entry name" value="HAD superfamily/HAD-like"/>
    <property type="match status" value="1"/>
</dbReference>
<dbReference type="InterPro" id="IPR001757">
    <property type="entry name" value="P_typ_ATPase"/>
</dbReference>
<dbReference type="InterPro" id="IPR023299">
    <property type="entry name" value="ATPase_P-typ_cyto_dom_N"/>
</dbReference>
<dbReference type="PANTHER" id="PTHR48085:SF5">
    <property type="entry name" value="CADMIUM_ZINC-TRANSPORTING ATPASE HMA4-RELATED"/>
    <property type="match status" value="1"/>
</dbReference>
<comment type="subcellular location">
    <subcellularLocation>
        <location evidence="1">Cell membrane</location>
        <topology evidence="1">Multi-pass membrane protein</topology>
    </subcellularLocation>
</comment>
<evidence type="ECO:0000256" key="2">
    <source>
        <dbReference type="ARBA" id="ARBA00006024"/>
    </source>
</evidence>
<evidence type="ECO:0000256" key="5">
    <source>
        <dbReference type="ARBA" id="ARBA00023136"/>
    </source>
</evidence>
<dbReference type="InterPro" id="IPR008250">
    <property type="entry name" value="ATPase_P-typ_transduc_dom_A_sf"/>
</dbReference>
<feature type="transmembrane region" description="Helical" evidence="6">
    <location>
        <begin position="271"/>
        <end position="292"/>
    </location>
</feature>
<keyword evidence="5 6" id="KW-0472">Membrane</keyword>
<dbReference type="GO" id="GO:0019829">
    <property type="term" value="F:ATPase-coupled monoatomic cation transmembrane transporter activity"/>
    <property type="evidence" value="ECO:0007669"/>
    <property type="project" value="InterPro"/>
</dbReference>
<evidence type="ECO:0000259" key="7">
    <source>
        <dbReference type="Pfam" id="PF00122"/>
    </source>
</evidence>
<comment type="caution">
    <text evidence="8">The sequence shown here is derived from an EMBL/GenBank/DDBJ whole genome shotgun (WGS) entry which is preliminary data.</text>
</comment>